<organism evidence="4 5">
    <name type="scientific">Brochothrix campestris FSL F6-1037</name>
    <dbReference type="NCBI Taxonomy" id="1265861"/>
    <lineage>
        <taxon>Bacteria</taxon>
        <taxon>Bacillati</taxon>
        <taxon>Bacillota</taxon>
        <taxon>Bacilli</taxon>
        <taxon>Bacillales</taxon>
        <taxon>Listeriaceae</taxon>
        <taxon>Brochothrix</taxon>
    </lineage>
</organism>
<dbReference type="InterPro" id="IPR006059">
    <property type="entry name" value="SBP"/>
</dbReference>
<evidence type="ECO:0000256" key="3">
    <source>
        <dbReference type="ARBA" id="ARBA00022729"/>
    </source>
</evidence>
<proteinExistence type="inferred from homology"/>
<evidence type="ECO:0000313" key="4">
    <source>
        <dbReference type="EMBL" id="EUJ42021.1"/>
    </source>
</evidence>
<reference evidence="4 5" key="1">
    <citation type="submission" date="2012-12" db="EMBL/GenBank/DDBJ databases">
        <title>Novel taxa of Listeriaceae from agricultural environments in the United States.</title>
        <authorList>
            <person name="den Bakker H.C."/>
            <person name="Allred A."/>
            <person name="Warchocki S."/>
            <person name="Wright E.M."/>
            <person name="Burrell A."/>
            <person name="Nightingale K.K."/>
            <person name="Kephart D."/>
            <person name="Wiedmann M."/>
        </authorList>
    </citation>
    <scope>NUCLEOTIDE SEQUENCE [LARGE SCALE GENOMIC DNA]</scope>
    <source>
        <strain evidence="4 5">FSL F6-1037</strain>
    </source>
</reference>
<protein>
    <submittedName>
        <fullName evidence="4">Putative maltose-maltodextrin ABC transporter binding protein</fullName>
    </submittedName>
</protein>
<dbReference type="Proteomes" id="UP000019243">
    <property type="component" value="Unassembled WGS sequence"/>
</dbReference>
<evidence type="ECO:0000256" key="1">
    <source>
        <dbReference type="ARBA" id="ARBA00008520"/>
    </source>
</evidence>
<comment type="similarity">
    <text evidence="1">Belongs to the bacterial solute-binding protein 1 family.</text>
</comment>
<gene>
    <name evidence="4" type="ORF">BCAMP_01430</name>
</gene>
<dbReference type="GO" id="GO:0042956">
    <property type="term" value="P:maltodextrin transmembrane transport"/>
    <property type="evidence" value="ECO:0007669"/>
    <property type="project" value="TreeGrafter"/>
</dbReference>
<evidence type="ECO:0000313" key="5">
    <source>
        <dbReference type="Proteomes" id="UP000019243"/>
    </source>
</evidence>
<sequence>MYYNKDLIAKAPTTFTELEKLATDTKFDFASEDGKNTAFLAKWTDFYYSYGLLAGNGGYVFGEDGTDVKDIGLNNDGAVAGVEYAKEWYKKWPKGMLDNKSAGDFVTKEFTEGKTAVVIDGPWQAATYKKADIDYGVAAIAKLPGDKAYSPFAGGKAWVATSYAKNADLAQKWLAYAGNADNAFTFYEDTNEIPANETARAKAAATDDALTNAVIDQFKSATPTPTIPEMSEVWTGVENLMFDAVSDKKEAQASADDAVKVIETNISEKYDSK</sequence>
<dbReference type="AlphaFoldDB" id="W7D257"/>
<name>W7D257_9LIST</name>
<dbReference type="STRING" id="1265861.BCAMP_01430"/>
<dbReference type="GO" id="GO:1901982">
    <property type="term" value="F:maltose binding"/>
    <property type="evidence" value="ECO:0007669"/>
    <property type="project" value="TreeGrafter"/>
</dbReference>
<accession>W7D257</accession>
<dbReference type="PATRIC" id="fig|1265861.3.peg.277"/>
<dbReference type="EMBL" id="AODH01000004">
    <property type="protein sequence ID" value="EUJ42021.1"/>
    <property type="molecule type" value="Genomic_DNA"/>
</dbReference>
<comment type="caution">
    <text evidence="4">The sequence shown here is derived from an EMBL/GenBank/DDBJ whole genome shotgun (WGS) entry which is preliminary data.</text>
</comment>
<dbReference type="PANTHER" id="PTHR30061">
    <property type="entry name" value="MALTOSE-BINDING PERIPLASMIC PROTEIN"/>
    <property type="match status" value="1"/>
</dbReference>
<dbReference type="Pfam" id="PF13416">
    <property type="entry name" value="SBP_bac_8"/>
    <property type="match status" value="1"/>
</dbReference>
<dbReference type="Gene3D" id="3.40.190.10">
    <property type="entry name" value="Periplasmic binding protein-like II"/>
    <property type="match status" value="2"/>
</dbReference>
<dbReference type="GO" id="GO:0015768">
    <property type="term" value="P:maltose transport"/>
    <property type="evidence" value="ECO:0007669"/>
    <property type="project" value="TreeGrafter"/>
</dbReference>
<keyword evidence="2" id="KW-0813">Transport</keyword>
<dbReference type="GO" id="GO:0055052">
    <property type="term" value="C:ATP-binding cassette (ABC) transporter complex, substrate-binding subunit-containing"/>
    <property type="evidence" value="ECO:0007669"/>
    <property type="project" value="TreeGrafter"/>
</dbReference>
<dbReference type="SUPFAM" id="SSF53850">
    <property type="entry name" value="Periplasmic binding protein-like II"/>
    <property type="match status" value="1"/>
</dbReference>
<keyword evidence="3" id="KW-0732">Signal</keyword>
<evidence type="ECO:0000256" key="2">
    <source>
        <dbReference type="ARBA" id="ARBA00022448"/>
    </source>
</evidence>
<dbReference type="PANTHER" id="PTHR30061:SF50">
    <property type="entry name" value="MALTOSE_MALTODEXTRIN-BINDING PERIPLASMIC PROTEIN"/>
    <property type="match status" value="1"/>
</dbReference>
<keyword evidence="5" id="KW-1185">Reference proteome</keyword>